<protein>
    <submittedName>
        <fullName evidence="14">Protein dachsous-like</fullName>
    </submittedName>
</protein>
<evidence type="ECO:0000256" key="1">
    <source>
        <dbReference type="ARBA" id="ARBA00004370"/>
    </source>
</evidence>
<dbReference type="PRINTS" id="PR00205">
    <property type="entry name" value="CADHERIN"/>
</dbReference>
<evidence type="ECO:0000256" key="5">
    <source>
        <dbReference type="ARBA" id="ARBA00022989"/>
    </source>
</evidence>
<dbReference type="PANTHER" id="PTHR24026">
    <property type="entry name" value="FAT ATYPICAL CADHERIN-RELATED"/>
    <property type="match status" value="1"/>
</dbReference>
<keyword evidence="2 8" id="KW-0812">Transmembrane</keyword>
<dbReference type="InterPro" id="IPR015919">
    <property type="entry name" value="Cadherin-like_sf"/>
</dbReference>
<sequence length="2321" mass="254636">MSSSVVVVMASDVDSGVFGRITYTIVDGNGPGLFTIDENTGEIFVIGHLDTATRLHHLEISAQDGAGLTSDNNAHVYLSVLTHSQQPPTFEHARYSFSVGEDVVPQTLIGTVKVSGSNRGKEDVRYSIYSGDPEKYFSINPSTGAIITRRTLDHETHPILLLNVQATRSRPPSYGHTQVNITILDVNDNAPQFKSMSFKISVPENTELNAPIYVAQADDSDSEANGAIHYHIIQNPDGIFSIDSLSGILSLQKRLDYETQQRYILLLKAADTGVSPKSSTMTLTVDVQDVNDNAPEFEKSNYQINVLELLAINSQFLQVSATDRDTGNNARLTYKLSSGNEKKFGIFPNNGYLYLKDTLDREDTDRYTLNVLAVDNGIPPLSANATILVRVLDANDNSPEFEETKFLFTVEENIERGKLVGTVAARDKDLGNNASLRYSLLLSNSSFQINPITGEIFTKTTLDRENISSYELTAEVRDQGSPSRSNRAMVVIRVLDENDNHPIFVMPTDKIISVREEQPVGTEVVQVEAIDADEGENASVTYSIIPEHDGSAHFTIHHKRGVITTKAVLDYEEKNEYKLTVVARDNGFASQEGQLQLKIHVLDLNDNQPTFPTSALTFRIPEGIPVGEEVGLVQAVDQDGGENGRVTYSIISGNLYGIFDISRTTGALFTVDEVDYEMSSEYTLQVKAVDSSTANPRSSVISVKVHIEDINDCVPTFKTDPILFSIPENTREDTIIWNFSATDEDNGDNGLINYAITHQSPSSVFKVDTSTGSLTLTEKLDHESFPEFIIIITATDQAKEKRERLSSSATCKIIVEDENDNSPVFQTRSRIDILENEPVGFPLLHIVATDADSRDNGRVTYIITSGDENGNFALDYDTGAMRSGLNGAIGERWSIITGLFGHFDREKKSSYKFQVRATDSGQYDARSEKALVHITVLDINDNKPIFKKYPYIASVSAHAHPGVQVIHLEATDLDQGPNAEIHYSFISPPLNAKFHLDSQSGVVTVTGSLLPDAGKVFHIEITANDNGQPPQATSGVLEIIVGDGALVTPPKFQDETYRIELQENPPKGLEVTSVRAVSLDNQNTIIKYSFPTANDKGAFTINSETGHIKVHDPKQLDFESSPHLRIAVIAQTLSPLPVYGYASLIVQLIDKNDNPPRFSQERYVSSVWEGNHKGTFVTQVSATDDDQRGRGNIIYHIIDGNHDNAFAIDPPFSGIVKTNIVLDREIRDNYFLTIIATDEGLPQLTGTCVLKITIVDVNDNQPVFPPYNVVSISEGTVVGTVITTITANDVDTNPALIYSFAEGGNSRGVFNIDRFSGRITLAKPLDHEKQDQYQLQLQVSDSAHLAETYLAVYVTDINDNIPVFMQQSYQVQLSEFVEPGYSVIKVNATDLDSGENARLTYSLGEQTHANGFYINKDTGIIYTNKTLTFNPKRPIIHLIVKAQDNGVPPLADVAAVQVEIVDVNNNVPKFSQSVYNAHISEDTPLGITVLKVSATDLDESRSNYQISYFIFSGNFGGTFSISKNTGEIILVKKLDREDVETFSLQVVATDRGTPTLNTTAEVIIQVLDVNDNPPLFNQSQYEVFLSELAPVGTTVLNLMTSDKDETGHSRVTYNITSGNTENKFQLNFNNGIITLVETLDYESVQQYHFVVQASDGDSKHPLSSLASITIQVNDENDNNPYFPLLMYTEFVKENSPVGTSVFMAHANDGDRGTYGKLNYSITDGDGKDKFSINMETGIVSTDIVFDYEAKNRFYFTIMAIDKGGKYTTVQAQINIESKDEYPPEFTHSSYHFMVPGNAPTGFVVGKVKAEDMDEGVDGHVLYHLRESHRNFKVNGTTGVITIKSLFNYEPIESRHDQSSQDVSLVVVAGSGRPYSLTSLAMVEITIDYTLNATSAASAEEKVEGSLPAWALGLVIVLAIIAVVLLSLIVFLRMRNKRSGKPSVIQGFDNSFDTIDIRSPPSHTSGISQFPPHYNDISHFNPANRTQHINGTTSEVSDQSHSASSGRGSAEDGDVEDEEIRMINEGPLLQQHKIQRLTVPDSGIHPDDDNLSDISVQNTQEYLARLGINTSHSDPHNIQDFNKIQNAHSVESMHMFDEEGSGEGNSMNIGNLIYSKLNDVGTEENNAIMDGTRAFGFGDDGEPSMTGSLSSIVHSEEELTGSYNWDYLLDWGPQYQPLAHVFAEIARLKDDDVPPSFSNSPKKTLNPQVKTLPPPLITNVAPCSIAPVALSSGHTSQTTSLPSLPRSPISHESTFSSLAMSPSFSPALSPLATRSPSISPLVPSGGGVATISGLVTPHYSRYQRSSNPATIASSGSETELQI</sequence>
<keyword evidence="5 11" id="KW-1133">Transmembrane helix</keyword>
<gene>
    <name evidence="14" type="primary">LOC106474674</name>
</gene>
<feature type="domain" description="Cadherin" evidence="12">
    <location>
        <begin position="298"/>
        <end position="401"/>
    </location>
</feature>
<evidence type="ECO:0000256" key="6">
    <source>
        <dbReference type="ARBA" id="ARBA00023136"/>
    </source>
</evidence>
<feature type="domain" description="Cadherin" evidence="12">
    <location>
        <begin position="1683"/>
        <end position="1785"/>
    </location>
</feature>
<accession>A0ABM1RWC7</accession>
<dbReference type="Gene3D" id="4.10.900.10">
    <property type="entry name" value="TCF3-CBD (Catenin binding domain)"/>
    <property type="match status" value="1"/>
</dbReference>
<feature type="domain" description="Cadherin" evidence="12">
    <location>
        <begin position="1053"/>
        <end position="1158"/>
    </location>
</feature>
<dbReference type="RefSeq" id="XP_022235682.1">
    <property type="nucleotide sequence ID" value="XM_022379974.1"/>
</dbReference>
<feature type="domain" description="Cadherin" evidence="12">
    <location>
        <begin position="194"/>
        <end position="297"/>
    </location>
</feature>
<feature type="domain" description="Cadherin" evidence="12">
    <location>
        <begin position="612"/>
        <end position="717"/>
    </location>
</feature>
<feature type="compositionally biased region" description="Polar residues" evidence="10">
    <location>
        <begin position="1980"/>
        <end position="2006"/>
    </location>
</feature>
<evidence type="ECO:0000313" key="13">
    <source>
        <dbReference type="Proteomes" id="UP000694941"/>
    </source>
</evidence>
<feature type="transmembrane region" description="Helical" evidence="11">
    <location>
        <begin position="1908"/>
        <end position="1931"/>
    </location>
</feature>
<evidence type="ECO:0000259" key="12">
    <source>
        <dbReference type="PROSITE" id="PS50268"/>
    </source>
</evidence>
<feature type="domain" description="Cadherin" evidence="12">
    <location>
        <begin position="1159"/>
        <end position="1264"/>
    </location>
</feature>
<feature type="domain" description="Cadherin" evidence="12">
    <location>
        <begin position="1471"/>
        <end position="1576"/>
    </location>
</feature>
<evidence type="ECO:0000256" key="9">
    <source>
        <dbReference type="RuleBase" id="RU004357"/>
    </source>
</evidence>
<evidence type="ECO:0000256" key="3">
    <source>
        <dbReference type="ARBA" id="ARBA00022737"/>
    </source>
</evidence>
<dbReference type="PROSITE" id="PS00232">
    <property type="entry name" value="CADHERIN_1"/>
    <property type="match status" value="10"/>
</dbReference>
<feature type="domain" description="Cadherin" evidence="12">
    <location>
        <begin position="1577"/>
        <end position="1682"/>
    </location>
</feature>
<dbReference type="Proteomes" id="UP000694941">
    <property type="component" value="Unplaced"/>
</dbReference>
<feature type="domain" description="Cadherin" evidence="12">
    <location>
        <begin position="1365"/>
        <end position="1470"/>
    </location>
</feature>
<feature type="domain" description="Cadherin" evidence="12">
    <location>
        <begin position="947"/>
        <end position="1052"/>
    </location>
</feature>
<keyword evidence="8" id="KW-0130">Cell adhesion</keyword>
<dbReference type="InterPro" id="IPR002126">
    <property type="entry name" value="Cadherin-like_dom"/>
</dbReference>
<feature type="domain" description="Cadherin" evidence="12">
    <location>
        <begin position="1264"/>
        <end position="1364"/>
    </location>
</feature>
<dbReference type="Gene3D" id="2.60.40.60">
    <property type="entry name" value="Cadherins"/>
    <property type="match status" value="18"/>
</dbReference>
<dbReference type="GeneID" id="106474674"/>
<evidence type="ECO:0000256" key="11">
    <source>
        <dbReference type="SAM" id="Phobius"/>
    </source>
</evidence>
<dbReference type="SMART" id="SM00112">
    <property type="entry name" value="CA"/>
    <property type="match status" value="18"/>
</dbReference>
<dbReference type="CDD" id="cd11304">
    <property type="entry name" value="Cadherin_repeat"/>
    <property type="match status" value="18"/>
</dbReference>
<keyword evidence="13" id="KW-1185">Reference proteome</keyword>
<dbReference type="InterPro" id="IPR000233">
    <property type="entry name" value="Cadherin_Y-type_LIR"/>
</dbReference>
<keyword evidence="6 11" id="KW-0472">Membrane</keyword>
<comment type="subcellular location">
    <subcellularLocation>
        <location evidence="8">Cell membrane</location>
        <topology evidence="8">Single-pass type I membrane protein</topology>
    </subcellularLocation>
    <subcellularLocation>
        <location evidence="1">Membrane</location>
    </subcellularLocation>
</comment>
<feature type="domain" description="Cadherin" evidence="12">
    <location>
        <begin position="91"/>
        <end position="193"/>
    </location>
</feature>
<dbReference type="Pfam" id="PF01049">
    <property type="entry name" value="CADH_Y-type_LIR"/>
    <property type="match status" value="1"/>
</dbReference>
<name>A0ABM1RWC7_LIMPO</name>
<proteinExistence type="predicted"/>
<evidence type="ECO:0000256" key="7">
    <source>
        <dbReference type="PROSITE-ProRule" id="PRU00043"/>
    </source>
</evidence>
<reference evidence="14" key="1">
    <citation type="submission" date="2025-08" db="UniProtKB">
        <authorList>
            <consortium name="RefSeq"/>
        </authorList>
    </citation>
    <scope>IDENTIFICATION</scope>
    <source>
        <tissue evidence="14">Muscle</tissue>
    </source>
</reference>
<evidence type="ECO:0000256" key="4">
    <source>
        <dbReference type="ARBA" id="ARBA00022837"/>
    </source>
</evidence>
<comment type="function">
    <text evidence="9">Cadherins are calcium-dependent cell adhesion proteins.</text>
</comment>
<feature type="domain" description="Cadherin" evidence="12">
    <location>
        <begin position="718"/>
        <end position="825"/>
    </location>
</feature>
<organism evidence="13 14">
    <name type="scientific">Limulus polyphemus</name>
    <name type="common">Atlantic horseshoe crab</name>
    <dbReference type="NCBI Taxonomy" id="6850"/>
    <lineage>
        <taxon>Eukaryota</taxon>
        <taxon>Metazoa</taxon>
        <taxon>Ecdysozoa</taxon>
        <taxon>Arthropoda</taxon>
        <taxon>Chelicerata</taxon>
        <taxon>Merostomata</taxon>
        <taxon>Xiphosura</taxon>
        <taxon>Limulidae</taxon>
        <taxon>Limulus</taxon>
    </lineage>
</organism>
<feature type="domain" description="Cadherin" evidence="12">
    <location>
        <begin position="825"/>
        <end position="946"/>
    </location>
</feature>
<evidence type="ECO:0000256" key="8">
    <source>
        <dbReference type="RuleBase" id="RU003318"/>
    </source>
</evidence>
<dbReference type="PROSITE" id="PS50268">
    <property type="entry name" value="CADHERIN_2"/>
    <property type="match status" value="18"/>
</dbReference>
<dbReference type="InterPro" id="IPR027397">
    <property type="entry name" value="Catenin-bd_sf"/>
</dbReference>
<keyword evidence="4 7" id="KW-0106">Calcium</keyword>
<evidence type="ECO:0000256" key="10">
    <source>
        <dbReference type="SAM" id="MobiDB-lite"/>
    </source>
</evidence>
<dbReference type="InterPro" id="IPR020894">
    <property type="entry name" value="Cadherin_CS"/>
</dbReference>
<feature type="domain" description="Cadherin" evidence="12">
    <location>
        <begin position="3"/>
        <end position="90"/>
    </location>
</feature>
<dbReference type="PANTHER" id="PTHR24026:SF126">
    <property type="entry name" value="PROTOCADHERIN FAT 4"/>
    <property type="match status" value="1"/>
</dbReference>
<feature type="domain" description="Cadherin" evidence="12">
    <location>
        <begin position="1786"/>
        <end position="1909"/>
    </location>
</feature>
<feature type="domain" description="Cadherin" evidence="12">
    <location>
        <begin position="402"/>
        <end position="504"/>
    </location>
</feature>
<evidence type="ECO:0000313" key="14">
    <source>
        <dbReference type="RefSeq" id="XP_022235682.1"/>
    </source>
</evidence>
<dbReference type="SUPFAM" id="SSF49313">
    <property type="entry name" value="Cadherin-like"/>
    <property type="match status" value="18"/>
</dbReference>
<feature type="region of interest" description="Disordered" evidence="10">
    <location>
        <begin position="1958"/>
        <end position="2015"/>
    </location>
</feature>
<feature type="domain" description="Cadherin" evidence="12">
    <location>
        <begin position="506"/>
        <end position="611"/>
    </location>
</feature>
<dbReference type="Pfam" id="PF00028">
    <property type="entry name" value="Cadherin"/>
    <property type="match status" value="18"/>
</dbReference>
<evidence type="ECO:0000256" key="2">
    <source>
        <dbReference type="ARBA" id="ARBA00022692"/>
    </source>
</evidence>
<keyword evidence="3" id="KW-0677">Repeat</keyword>